<feature type="transmembrane region" description="Helical" evidence="7">
    <location>
        <begin position="80"/>
        <end position="98"/>
    </location>
</feature>
<accession>A0A1M7Z5J9</accession>
<keyword evidence="2 7" id="KW-0812">Transmembrane</keyword>
<keyword evidence="4" id="KW-0560">Oxidoreductase</keyword>
<evidence type="ECO:0000256" key="5">
    <source>
        <dbReference type="ARBA" id="ARBA00023098"/>
    </source>
</evidence>
<comment type="subcellular location">
    <subcellularLocation>
        <location evidence="1">Endomembrane system</location>
        <topology evidence="1">Multi-pass membrane protein</topology>
    </subcellularLocation>
</comment>
<dbReference type="GO" id="GO:0016020">
    <property type="term" value="C:membrane"/>
    <property type="evidence" value="ECO:0007669"/>
    <property type="project" value="GOC"/>
</dbReference>
<dbReference type="Pfam" id="PF04116">
    <property type="entry name" value="FA_hydroxylase"/>
    <property type="match status" value="1"/>
</dbReference>
<evidence type="ECO:0000256" key="7">
    <source>
        <dbReference type="SAM" id="Phobius"/>
    </source>
</evidence>
<organism evidence="9 10">
    <name type="scientific">Algoriphagus zhangzhouensis</name>
    <dbReference type="NCBI Taxonomy" id="1073327"/>
    <lineage>
        <taxon>Bacteria</taxon>
        <taxon>Pseudomonadati</taxon>
        <taxon>Bacteroidota</taxon>
        <taxon>Cytophagia</taxon>
        <taxon>Cytophagales</taxon>
        <taxon>Cyclobacteriaceae</taxon>
        <taxon>Algoriphagus</taxon>
    </lineage>
</organism>
<keyword evidence="3 7" id="KW-1133">Transmembrane helix</keyword>
<gene>
    <name evidence="9" type="ORF">SAMN04488108_0545</name>
</gene>
<dbReference type="GO" id="GO:0006643">
    <property type="term" value="P:membrane lipid metabolic process"/>
    <property type="evidence" value="ECO:0007669"/>
    <property type="project" value="TreeGrafter"/>
</dbReference>
<feature type="transmembrane region" description="Helical" evidence="7">
    <location>
        <begin position="389"/>
        <end position="410"/>
    </location>
</feature>
<dbReference type="STRING" id="1073327.SAMN04488108_0545"/>
<dbReference type="RefSeq" id="WP_073570202.1">
    <property type="nucleotide sequence ID" value="NZ_FRXN01000001.1"/>
</dbReference>
<dbReference type="GO" id="GO:0008610">
    <property type="term" value="P:lipid biosynthetic process"/>
    <property type="evidence" value="ECO:0007669"/>
    <property type="project" value="InterPro"/>
</dbReference>
<feature type="transmembrane region" description="Helical" evidence="7">
    <location>
        <begin position="330"/>
        <end position="349"/>
    </location>
</feature>
<keyword evidence="10" id="KW-1185">Reference proteome</keyword>
<reference evidence="10" key="1">
    <citation type="submission" date="2016-12" db="EMBL/GenBank/DDBJ databases">
        <authorList>
            <person name="Varghese N."/>
            <person name="Submissions S."/>
        </authorList>
    </citation>
    <scope>NUCLEOTIDE SEQUENCE [LARGE SCALE GENOMIC DNA]</scope>
    <source>
        <strain evidence="10">DSM 25035</strain>
    </source>
</reference>
<keyword evidence="5" id="KW-0443">Lipid metabolism</keyword>
<dbReference type="GO" id="GO:0012505">
    <property type="term" value="C:endomembrane system"/>
    <property type="evidence" value="ECO:0007669"/>
    <property type="project" value="UniProtKB-SubCell"/>
</dbReference>
<evidence type="ECO:0000313" key="9">
    <source>
        <dbReference type="EMBL" id="SHO60060.1"/>
    </source>
</evidence>
<proteinExistence type="predicted"/>
<keyword evidence="6 7" id="KW-0472">Membrane</keyword>
<feature type="transmembrane region" description="Helical" evidence="7">
    <location>
        <begin position="361"/>
        <end position="383"/>
    </location>
</feature>
<dbReference type="GO" id="GO:0050479">
    <property type="term" value="F:glyceryl-ether monooxygenase activity"/>
    <property type="evidence" value="ECO:0007669"/>
    <property type="project" value="TreeGrafter"/>
</dbReference>
<feature type="transmembrane region" description="Helical" evidence="7">
    <location>
        <begin position="47"/>
        <end position="68"/>
    </location>
</feature>
<evidence type="ECO:0000256" key="2">
    <source>
        <dbReference type="ARBA" id="ARBA00022692"/>
    </source>
</evidence>
<protein>
    <submittedName>
        <fullName evidence="9">Sterol desaturase/sphingolipid hydroxylase, fatty acid hydroxylase superfamily</fullName>
    </submittedName>
</protein>
<dbReference type="PANTHER" id="PTHR21624:SF1">
    <property type="entry name" value="ALKYLGLYCEROL MONOOXYGENASE"/>
    <property type="match status" value="1"/>
</dbReference>
<evidence type="ECO:0000256" key="4">
    <source>
        <dbReference type="ARBA" id="ARBA00023002"/>
    </source>
</evidence>
<feature type="transmembrane region" description="Helical" evidence="7">
    <location>
        <begin position="305"/>
        <end position="324"/>
    </location>
</feature>
<dbReference type="Proteomes" id="UP000184609">
    <property type="component" value="Unassembled WGS sequence"/>
</dbReference>
<feature type="transmembrane region" description="Helical" evidence="7">
    <location>
        <begin position="7"/>
        <end position="27"/>
    </location>
</feature>
<evidence type="ECO:0000256" key="6">
    <source>
        <dbReference type="ARBA" id="ARBA00023136"/>
    </source>
</evidence>
<dbReference type="AlphaFoldDB" id="A0A1M7Z5J9"/>
<dbReference type="InterPro" id="IPR006694">
    <property type="entry name" value="Fatty_acid_hydroxylase"/>
</dbReference>
<name>A0A1M7Z5J9_9BACT</name>
<evidence type="ECO:0000313" key="10">
    <source>
        <dbReference type="Proteomes" id="UP000184609"/>
    </source>
</evidence>
<dbReference type="OrthoDB" id="9770329at2"/>
<dbReference type="PANTHER" id="PTHR21624">
    <property type="entry name" value="STEROL DESATURASE-RELATED PROTEIN"/>
    <property type="match status" value="1"/>
</dbReference>
<dbReference type="EMBL" id="FRXN01000001">
    <property type="protein sequence ID" value="SHO60060.1"/>
    <property type="molecule type" value="Genomic_DNA"/>
</dbReference>
<evidence type="ECO:0000256" key="3">
    <source>
        <dbReference type="ARBA" id="ARBA00022989"/>
    </source>
</evidence>
<evidence type="ECO:0000259" key="8">
    <source>
        <dbReference type="Pfam" id="PF04116"/>
    </source>
</evidence>
<feature type="domain" description="Fatty acid hydroxylase" evidence="8">
    <location>
        <begin position="84"/>
        <end position="217"/>
    </location>
</feature>
<dbReference type="InterPro" id="IPR051689">
    <property type="entry name" value="Sterol_desaturase/TMEM195"/>
</dbReference>
<dbReference type="GO" id="GO:0005506">
    <property type="term" value="F:iron ion binding"/>
    <property type="evidence" value="ECO:0007669"/>
    <property type="project" value="InterPro"/>
</dbReference>
<feature type="transmembrane region" description="Helical" evidence="7">
    <location>
        <begin position="136"/>
        <end position="163"/>
    </location>
</feature>
<sequence length="419" mass="48368">MEAYGEILLIAMPAFFGLVLFEKFWGIWKGKDTVPVSDMISSLSSGITNVTKDVLGLSLVVISYAWLYDKLGFFEIKATWLVYVIAFFALDFAGYWTHRIAHEYNIFWNNHIIHHSSEEFNLACALRQSISGIVKIFAVFLIPAAILGVPPEVIAIVAPLHLFAQFWYHTQHIGKMGILEKVIVTPSHHRVHHAINPEYLDKNYGQIFIFWDRWFGTYQDELEDVPAVYGVTRPVQTWNPIKINFMHLWLLIKDAWRAQNWSDKLKIWFMPLGWRPADVAQKYPVNKIEDVYHFEKYDSHLSKGMLIWSFAQLIVLLLLLSYLFGNLAAIGAPGIFYYGGFVFLTVYAYTELMDRNPNAWAWELLKAVYAMYFVFTSGDWFGMNTAFPGAIYGFVGYLLVSLLLSFVFSLNKERVQLTN</sequence>
<evidence type="ECO:0000256" key="1">
    <source>
        <dbReference type="ARBA" id="ARBA00004127"/>
    </source>
</evidence>